<proteinExistence type="predicted"/>
<evidence type="ECO:0000313" key="2">
    <source>
        <dbReference type="EMBL" id="CAG7579729.1"/>
    </source>
</evidence>
<organism evidence="2">
    <name type="scientific">uncultured marine phage</name>
    <dbReference type="NCBI Taxonomy" id="707152"/>
    <lineage>
        <taxon>Viruses</taxon>
        <taxon>environmental samples</taxon>
    </lineage>
</organism>
<evidence type="ECO:0000256" key="1">
    <source>
        <dbReference type="SAM" id="Coils"/>
    </source>
</evidence>
<gene>
    <name evidence="2" type="ORF">SLAVMIC_00061</name>
</gene>
<protein>
    <submittedName>
        <fullName evidence="2">Uncharacterized protein</fullName>
    </submittedName>
</protein>
<reference evidence="2" key="1">
    <citation type="submission" date="2021-06" db="EMBL/GenBank/DDBJ databases">
        <authorList>
            <person name="Gannon L."/>
            <person name="Redgwell R T."/>
            <person name="Michniewski S."/>
            <person name="Harrison D C."/>
            <person name="Millard A."/>
        </authorList>
    </citation>
    <scope>NUCLEOTIDE SEQUENCE</scope>
</reference>
<feature type="coiled-coil region" evidence="1">
    <location>
        <begin position="65"/>
        <end position="99"/>
    </location>
</feature>
<sequence length="165" mass="19288">MSVSKNIVDILNQKGIPTDSLVDLFVNWTKVGLTDCDVKKKITEQKNKLIRYSDHEENDDIIDLLMDLEINQEDHKYNKEALQRRVDKLEGIIETLVDNFDIDLREIVNDQWFTPKSFQRGKAGFGGTMNSSKKETITEEMWLEATKQRRRENNLGKLLDKEKED</sequence>
<dbReference type="EMBL" id="OU342829">
    <property type="protein sequence ID" value="CAG7579729.1"/>
    <property type="molecule type" value="Genomic_DNA"/>
</dbReference>
<name>A0A8D9CBF6_9VIRU</name>
<accession>A0A8D9CBF6</accession>
<keyword evidence="1" id="KW-0175">Coiled coil</keyword>